<gene>
    <name evidence="1" type="ORF">EAX61_02355</name>
</gene>
<evidence type="ECO:0000313" key="2">
    <source>
        <dbReference type="Proteomes" id="UP000281985"/>
    </source>
</evidence>
<organism evidence="1 2">
    <name type="scientific">Dokdonia sinensis</name>
    <dbReference type="NCBI Taxonomy" id="2479847"/>
    <lineage>
        <taxon>Bacteria</taxon>
        <taxon>Pseudomonadati</taxon>
        <taxon>Bacteroidota</taxon>
        <taxon>Flavobacteriia</taxon>
        <taxon>Flavobacteriales</taxon>
        <taxon>Flavobacteriaceae</taxon>
        <taxon>Dokdonia</taxon>
    </lineage>
</organism>
<evidence type="ECO:0008006" key="3">
    <source>
        <dbReference type="Google" id="ProtNLM"/>
    </source>
</evidence>
<dbReference type="PROSITE" id="PS51257">
    <property type="entry name" value="PROKAR_LIPOPROTEIN"/>
    <property type="match status" value="1"/>
</dbReference>
<dbReference type="AlphaFoldDB" id="A0A3M0GFI7"/>
<evidence type="ECO:0000313" key="1">
    <source>
        <dbReference type="EMBL" id="RMB63257.1"/>
    </source>
</evidence>
<reference evidence="1 2" key="1">
    <citation type="submission" date="2018-10" db="EMBL/GenBank/DDBJ databases">
        <title>Dokdonia luteus sp. nov., isolated from sea water.</title>
        <authorList>
            <person name="Zhou L.Y."/>
            <person name="Du Z.J."/>
        </authorList>
    </citation>
    <scope>NUCLEOTIDE SEQUENCE [LARGE SCALE GENOMIC DNA]</scope>
    <source>
        <strain evidence="1 2">SH27</strain>
    </source>
</reference>
<name>A0A3M0GFI7_9FLAO</name>
<dbReference type="RefSeq" id="WP_121916059.1">
    <property type="nucleotide sequence ID" value="NZ_REFV01000002.1"/>
</dbReference>
<dbReference type="OrthoDB" id="1427840at2"/>
<protein>
    <recommendedName>
        <fullName evidence="3">SH3 domain-containing protein</fullName>
    </recommendedName>
</protein>
<comment type="caution">
    <text evidence="1">The sequence shown here is derived from an EMBL/GenBank/DDBJ whole genome shotgun (WGS) entry which is preliminary data.</text>
</comment>
<proteinExistence type="predicted"/>
<dbReference type="Gene3D" id="2.30.30.40">
    <property type="entry name" value="SH3 Domains"/>
    <property type="match status" value="1"/>
</dbReference>
<sequence length="261" mass="28579">MKIIIKTLAIVCLVIVGCKENNSQEASTKKPSNPDKALYAANGSTLEKPESKVFYINAPSGLSLREGITLRSTKKLTLPYGAQVTQLSAPAHTTMTIDGITGDMVEVDYQGATGFVFNGYLTALAPPLKNESLKAYAQRVSTVEYPITVAQKQNEKGAAYGMTTTVSVPAKSWNEAYTIAQHLFELPKSLKLDLNKTAIPSKLENTDKRRKTVIDEVTISRGNDNNIERVTYTYALKDYKRSVSVKKNNGGFTLEEVESSN</sequence>
<keyword evidence="2" id="KW-1185">Reference proteome</keyword>
<accession>A0A3M0GFI7</accession>
<dbReference type="EMBL" id="REFV01000002">
    <property type="protein sequence ID" value="RMB63257.1"/>
    <property type="molecule type" value="Genomic_DNA"/>
</dbReference>
<dbReference type="Proteomes" id="UP000281985">
    <property type="component" value="Unassembled WGS sequence"/>
</dbReference>